<organism evidence="3">
    <name type="scientific">Edaphobacter paludis</name>
    <dbReference type="NCBI Taxonomy" id="3035702"/>
    <lineage>
        <taxon>Bacteria</taxon>
        <taxon>Pseudomonadati</taxon>
        <taxon>Acidobacteriota</taxon>
        <taxon>Terriglobia</taxon>
        <taxon>Terriglobales</taxon>
        <taxon>Acidobacteriaceae</taxon>
        <taxon>Edaphobacter</taxon>
    </lineage>
</organism>
<evidence type="ECO:0000313" key="2">
    <source>
        <dbReference type="EMBL" id="XBH09124.1"/>
    </source>
</evidence>
<protein>
    <submittedName>
        <fullName evidence="3">Uncharacterized protein</fullName>
    </submittedName>
</protein>
<dbReference type="PROSITE" id="PS51318">
    <property type="entry name" value="TAT"/>
    <property type="match status" value="1"/>
</dbReference>
<evidence type="ECO:0000313" key="3">
    <source>
        <dbReference type="EMBL" id="XBH12328.1"/>
    </source>
</evidence>
<accession>A0AAU7D5F7</accession>
<accession>A0AAU7CUJ1</accession>
<dbReference type="InterPro" id="IPR006311">
    <property type="entry name" value="TAT_signal"/>
</dbReference>
<dbReference type="KEGG" id="epl:P4G45_11580"/>
<evidence type="ECO:0000256" key="1">
    <source>
        <dbReference type="SAM" id="SignalP"/>
    </source>
</evidence>
<proteinExistence type="predicted"/>
<dbReference type="EMBL" id="CP121195">
    <property type="protein sequence ID" value="XBH12328.1"/>
    <property type="molecule type" value="Genomic_DNA"/>
</dbReference>
<sequence length="761" mass="84672">MTFLNRRFFVKTLMATAASASPAYAKFGRAAAFARVGTEGPVTSTVLENGDQQLRITTTDASPTFQNFLRVGNEWKPATLASSLVTGASFLFKTSHAKHQGFKVMLEGTGAAEGLNGKQVEYGWNTEIHALGAGGGEPWFRFRTALHLPAPIKLQEQSGIEPQIIIWLSSTSTLMEGQSGSWRRVLLEQPTRNSLGTYGNDLPALYLLDQNLGIETMMYFDVDDMSWMSTENLPRFLVYRCSSISHIERDGTQRLGVGLIATQATGNMLPAGEVRFTYFLLQRAVTDLLTEQEAVTRWTQALLPLFEERLAWPPCATSWKDFAAGTVSDLQGSSSQVAVDGHTGLRAYVPASSQIWKQTADNFELMSVADVLWPSLLYLRLHPSPGFAAECNQLVASLPGFYHADTHSLSNDFVRPPHERADSWYPFENGLVKYPMIGTLVGSKEITDHFLDVFNTAHTMADKYDYLFPIYYQVSTLRAEGAGTNYAIGGLYAWAAILASRLTGDDKYRDDARRAIQVLYTVPSDRLFHEPQELAYGALAAAELGMHDEAMYLLSEELRMFYWYSDPSQKKHEVRGMVQAAASILYPAFKENVEAILPWTGIMKRGIIPEGLLRFMDQQRRNNFYFFENCSGNQQRNVAPFIPFENLGTLELNGQTGTVGKEIYGAGESLWMYLMFEALGHVSERELMLVNLDLLDINDAKTFPPRQLNFILYNPGAEVRTATISIPPAGGSNVRLSENGKPISETLQVPGGAIRKLVAEY</sequence>
<keyword evidence="1" id="KW-0732">Signal</keyword>
<dbReference type="EMBL" id="CP121194">
    <property type="protein sequence ID" value="XBH09124.1"/>
    <property type="molecule type" value="Genomic_DNA"/>
</dbReference>
<reference evidence="3" key="1">
    <citation type="submission" date="2023-03" db="EMBL/GenBank/DDBJ databases">
        <title>Edaphobacter sp.</title>
        <authorList>
            <person name="Huber K.J."/>
            <person name="Papendorf J."/>
            <person name="Pilke C."/>
            <person name="Bunk B."/>
            <person name="Sproeer C."/>
            <person name="Pester M."/>
        </authorList>
    </citation>
    <scope>NUCLEOTIDE SEQUENCE</scope>
    <source>
        <strain evidence="2">DSM 109919</strain>
        <strain evidence="3">DSM 109920</strain>
    </source>
</reference>
<gene>
    <name evidence="2" type="ORF">P4G45_11580</name>
    <name evidence="3" type="ORF">P8936_11525</name>
</gene>
<feature type="signal peptide" evidence="1">
    <location>
        <begin position="1"/>
        <end position="25"/>
    </location>
</feature>
<feature type="chain" id="PRO_5043288527" evidence="1">
    <location>
        <begin position="26"/>
        <end position="761"/>
    </location>
</feature>
<dbReference type="RefSeq" id="WP_348266634.1">
    <property type="nucleotide sequence ID" value="NZ_CP121194.1"/>
</dbReference>
<dbReference type="AlphaFoldDB" id="A0AAU7D5F7"/>
<name>A0AAU7D5F7_9BACT</name>